<feature type="region of interest" description="Disordered" evidence="1">
    <location>
        <begin position="133"/>
        <end position="316"/>
    </location>
</feature>
<feature type="compositionally biased region" description="Low complexity" evidence="1">
    <location>
        <begin position="264"/>
        <end position="280"/>
    </location>
</feature>
<feature type="region of interest" description="Disordered" evidence="1">
    <location>
        <begin position="56"/>
        <end position="79"/>
    </location>
</feature>
<dbReference type="PANTHER" id="PTHR33871:SF18">
    <property type="entry name" value="F24J8.12 PROTEIN"/>
    <property type="match status" value="1"/>
</dbReference>
<evidence type="ECO:0000256" key="1">
    <source>
        <dbReference type="SAM" id="MobiDB-lite"/>
    </source>
</evidence>
<feature type="compositionally biased region" description="Basic and acidic residues" evidence="1">
    <location>
        <begin position="187"/>
        <end position="196"/>
    </location>
</feature>
<dbReference type="PANTHER" id="PTHR33871">
    <property type="entry name" value="OS05G0503100 PROTEIN-RELATED"/>
    <property type="match status" value="1"/>
</dbReference>
<feature type="compositionally biased region" description="Polar residues" evidence="1">
    <location>
        <begin position="168"/>
        <end position="184"/>
    </location>
</feature>
<dbReference type="EMBL" id="KZ305086">
    <property type="protein sequence ID" value="PIA28481.1"/>
    <property type="molecule type" value="Genomic_DNA"/>
</dbReference>
<dbReference type="InParanoid" id="A0A2G5CB17"/>
<name>A0A2G5CB17_AQUCA</name>
<dbReference type="AlphaFoldDB" id="A0A2G5CB17"/>
<feature type="compositionally biased region" description="Basic and acidic residues" evidence="1">
    <location>
        <begin position="219"/>
        <end position="228"/>
    </location>
</feature>
<feature type="compositionally biased region" description="Polar residues" evidence="1">
    <location>
        <begin position="241"/>
        <end position="254"/>
    </location>
</feature>
<accession>A0A2G5CB17</accession>
<sequence>MGSCISKCNPKTTSSSKEVNLVQDKLVVISSQPSKVPTILPPKKSPHSLCSSPPFSCPTSVSTSSCSSSKSPLSSTCSSSISYSNYTNEFLWSYGKENPHYSARSSPVKSVSVKLPAPTNSVVVSLKSKQFDQPKHVGSLVPSKRLRDNSPNLTRQKSFRREPERQYLVTSSLPPRNLGYSSPSRRFHNDVTEPAERPPVVKQSVPRRNMVSSSPSRRFNNENSERERHHVVKNPLPPRNLVSSSPSRRFNNDISESDRLHHVTSSLSRRNLTSSSPSRRFQGDILREVPQNQPKESCNGEVGSKRNSGSTWSSARNKENVCASPLNNATRGGSSMKKTETCTHKIDPKADRNAVEQSVPNQDWDLLPHDVDNPLIALDCFIFL</sequence>
<proteinExistence type="predicted"/>
<dbReference type="Proteomes" id="UP000230069">
    <property type="component" value="Unassembled WGS sequence"/>
</dbReference>
<keyword evidence="3" id="KW-1185">Reference proteome</keyword>
<reference evidence="2 3" key="1">
    <citation type="submission" date="2017-09" db="EMBL/GenBank/DDBJ databases">
        <title>WGS assembly of Aquilegia coerulea Goldsmith.</title>
        <authorList>
            <person name="Hodges S."/>
            <person name="Kramer E."/>
            <person name="Nordborg M."/>
            <person name="Tomkins J."/>
            <person name="Borevitz J."/>
            <person name="Derieg N."/>
            <person name="Yan J."/>
            <person name="Mihaltcheva S."/>
            <person name="Hayes R.D."/>
            <person name="Rokhsar D."/>
        </authorList>
    </citation>
    <scope>NUCLEOTIDE SEQUENCE [LARGE SCALE GENOMIC DNA]</scope>
    <source>
        <strain evidence="3">cv. Goldsmith</strain>
    </source>
</reference>
<gene>
    <name evidence="2" type="ORF">AQUCO_06900037v1</name>
</gene>
<dbReference type="OrthoDB" id="1745046at2759"/>
<protein>
    <submittedName>
        <fullName evidence="2">Uncharacterized protein</fullName>
    </submittedName>
</protein>
<feature type="compositionally biased region" description="Polar residues" evidence="1">
    <location>
        <begin position="305"/>
        <end position="315"/>
    </location>
</feature>
<evidence type="ECO:0000313" key="3">
    <source>
        <dbReference type="Proteomes" id="UP000230069"/>
    </source>
</evidence>
<organism evidence="2 3">
    <name type="scientific">Aquilegia coerulea</name>
    <name type="common">Rocky mountain columbine</name>
    <dbReference type="NCBI Taxonomy" id="218851"/>
    <lineage>
        <taxon>Eukaryota</taxon>
        <taxon>Viridiplantae</taxon>
        <taxon>Streptophyta</taxon>
        <taxon>Embryophyta</taxon>
        <taxon>Tracheophyta</taxon>
        <taxon>Spermatophyta</taxon>
        <taxon>Magnoliopsida</taxon>
        <taxon>Ranunculales</taxon>
        <taxon>Ranunculaceae</taxon>
        <taxon>Thalictroideae</taxon>
        <taxon>Aquilegia</taxon>
    </lineage>
</organism>
<evidence type="ECO:0000313" key="2">
    <source>
        <dbReference type="EMBL" id="PIA28481.1"/>
    </source>
</evidence>